<feature type="compositionally biased region" description="Polar residues" evidence="1">
    <location>
        <begin position="1644"/>
        <end position="1655"/>
    </location>
</feature>
<feature type="compositionally biased region" description="Low complexity" evidence="1">
    <location>
        <begin position="391"/>
        <end position="407"/>
    </location>
</feature>
<feature type="region of interest" description="Disordered" evidence="1">
    <location>
        <begin position="1898"/>
        <end position="2181"/>
    </location>
</feature>
<feature type="compositionally biased region" description="Low complexity" evidence="1">
    <location>
        <begin position="1107"/>
        <end position="1132"/>
    </location>
</feature>
<feature type="compositionally biased region" description="Acidic residues" evidence="1">
    <location>
        <begin position="110"/>
        <end position="120"/>
    </location>
</feature>
<feature type="compositionally biased region" description="Basic and acidic residues" evidence="1">
    <location>
        <begin position="513"/>
        <end position="525"/>
    </location>
</feature>
<feature type="compositionally biased region" description="Basic and acidic residues" evidence="1">
    <location>
        <begin position="1352"/>
        <end position="1367"/>
    </location>
</feature>
<feature type="compositionally biased region" description="Polar residues" evidence="1">
    <location>
        <begin position="472"/>
        <end position="482"/>
    </location>
</feature>
<feature type="compositionally biased region" description="Basic and acidic residues" evidence="1">
    <location>
        <begin position="2121"/>
        <end position="2133"/>
    </location>
</feature>
<feature type="compositionally biased region" description="Basic and acidic residues" evidence="1">
    <location>
        <begin position="55"/>
        <end position="88"/>
    </location>
</feature>
<evidence type="ECO:0000313" key="2">
    <source>
        <dbReference type="EMBL" id="KAK8105272.1"/>
    </source>
</evidence>
<feature type="compositionally biased region" description="Basic and acidic residues" evidence="1">
    <location>
        <begin position="728"/>
        <end position="739"/>
    </location>
</feature>
<protein>
    <submittedName>
        <fullName evidence="2">Uncharacterized protein</fullName>
    </submittedName>
</protein>
<keyword evidence="3" id="KW-1185">Reference proteome</keyword>
<feature type="compositionally biased region" description="Low complexity" evidence="1">
    <location>
        <begin position="1190"/>
        <end position="1200"/>
    </location>
</feature>
<feature type="compositionally biased region" description="Basic and acidic residues" evidence="1">
    <location>
        <begin position="1584"/>
        <end position="1595"/>
    </location>
</feature>
<feature type="compositionally biased region" description="Basic and acidic residues" evidence="1">
    <location>
        <begin position="426"/>
        <end position="466"/>
    </location>
</feature>
<dbReference type="EMBL" id="JAQQWP010000008">
    <property type="protein sequence ID" value="KAK8105272.1"/>
    <property type="molecule type" value="Genomic_DNA"/>
</dbReference>
<feature type="compositionally biased region" description="Low complexity" evidence="1">
    <location>
        <begin position="859"/>
        <end position="871"/>
    </location>
</feature>
<feature type="compositionally biased region" description="Basic and acidic residues" evidence="1">
    <location>
        <begin position="2094"/>
        <end position="2114"/>
    </location>
</feature>
<feature type="compositionally biased region" description="Basic and acidic residues" evidence="1">
    <location>
        <begin position="121"/>
        <end position="158"/>
    </location>
</feature>
<feature type="compositionally biased region" description="Basic and acidic residues" evidence="1">
    <location>
        <begin position="839"/>
        <end position="849"/>
    </location>
</feature>
<feature type="compositionally biased region" description="Basic and acidic residues" evidence="1">
    <location>
        <begin position="483"/>
        <end position="495"/>
    </location>
</feature>
<name>A0AAW0QH07_9PEZI</name>
<feature type="compositionally biased region" description="Basic and acidic residues" evidence="1">
    <location>
        <begin position="1427"/>
        <end position="1442"/>
    </location>
</feature>
<feature type="compositionally biased region" description="Low complexity" evidence="1">
    <location>
        <begin position="1214"/>
        <end position="1233"/>
    </location>
</feature>
<feature type="compositionally biased region" description="Polar residues" evidence="1">
    <location>
        <begin position="1788"/>
        <end position="1797"/>
    </location>
</feature>
<feature type="compositionally biased region" description="Basic and acidic residues" evidence="1">
    <location>
        <begin position="1178"/>
        <end position="1189"/>
    </location>
</feature>
<feature type="compositionally biased region" description="Basic and acidic residues" evidence="1">
    <location>
        <begin position="1032"/>
        <end position="1043"/>
    </location>
</feature>
<proteinExistence type="predicted"/>
<feature type="compositionally biased region" description="Polar residues" evidence="1">
    <location>
        <begin position="2018"/>
        <end position="2028"/>
    </location>
</feature>
<organism evidence="2 3">
    <name type="scientific">Apiospora kogelbergensis</name>
    <dbReference type="NCBI Taxonomy" id="1337665"/>
    <lineage>
        <taxon>Eukaryota</taxon>
        <taxon>Fungi</taxon>
        <taxon>Dikarya</taxon>
        <taxon>Ascomycota</taxon>
        <taxon>Pezizomycotina</taxon>
        <taxon>Sordariomycetes</taxon>
        <taxon>Xylariomycetidae</taxon>
        <taxon>Amphisphaeriales</taxon>
        <taxon>Apiosporaceae</taxon>
        <taxon>Apiospora</taxon>
    </lineage>
</organism>
<feature type="compositionally biased region" description="Acidic residues" evidence="1">
    <location>
        <begin position="766"/>
        <end position="776"/>
    </location>
</feature>
<feature type="compositionally biased region" description="Low complexity" evidence="1">
    <location>
        <begin position="740"/>
        <end position="750"/>
    </location>
</feature>
<feature type="compositionally biased region" description="Basic and acidic residues" evidence="1">
    <location>
        <begin position="348"/>
        <end position="362"/>
    </location>
</feature>
<feature type="compositionally biased region" description="Low complexity" evidence="1">
    <location>
        <begin position="224"/>
        <end position="236"/>
    </location>
</feature>
<feature type="compositionally biased region" description="Basic and acidic residues" evidence="1">
    <location>
        <begin position="1479"/>
        <end position="1491"/>
    </location>
</feature>
<feature type="compositionally biased region" description="Basic residues" evidence="1">
    <location>
        <begin position="167"/>
        <end position="177"/>
    </location>
</feature>
<feature type="compositionally biased region" description="Basic and acidic residues" evidence="1">
    <location>
        <begin position="874"/>
        <end position="899"/>
    </location>
</feature>
<feature type="compositionally biased region" description="Low complexity" evidence="1">
    <location>
        <begin position="2038"/>
        <end position="2050"/>
    </location>
</feature>
<feature type="compositionally biased region" description="Low complexity" evidence="1">
    <location>
        <begin position="2231"/>
        <end position="2246"/>
    </location>
</feature>
<accession>A0AAW0QH07</accession>
<evidence type="ECO:0000313" key="3">
    <source>
        <dbReference type="Proteomes" id="UP001392437"/>
    </source>
</evidence>
<feature type="compositionally biased region" description="Polar residues" evidence="1">
    <location>
        <begin position="1822"/>
        <end position="1837"/>
    </location>
</feature>
<feature type="compositionally biased region" description="Polar residues" evidence="1">
    <location>
        <begin position="1733"/>
        <end position="1743"/>
    </location>
</feature>
<feature type="compositionally biased region" description="Acidic residues" evidence="1">
    <location>
        <begin position="363"/>
        <end position="372"/>
    </location>
</feature>
<feature type="compositionally biased region" description="Acidic residues" evidence="1">
    <location>
        <begin position="633"/>
        <end position="644"/>
    </location>
</feature>
<feature type="compositionally biased region" description="Basic and acidic residues" evidence="1">
    <location>
        <begin position="751"/>
        <end position="765"/>
    </location>
</feature>
<comment type="caution">
    <text evidence="2">The sequence shown here is derived from an EMBL/GenBank/DDBJ whole genome shotgun (WGS) entry which is preliminary data.</text>
</comment>
<feature type="compositionally biased region" description="Low complexity" evidence="1">
    <location>
        <begin position="1988"/>
        <end position="2000"/>
    </location>
</feature>
<feature type="compositionally biased region" description="Basic and acidic residues" evidence="1">
    <location>
        <begin position="96"/>
        <end position="109"/>
    </location>
</feature>
<feature type="compositionally biased region" description="Basic and acidic residues" evidence="1">
    <location>
        <begin position="1545"/>
        <end position="1559"/>
    </location>
</feature>
<feature type="compositionally biased region" description="Low complexity" evidence="1">
    <location>
        <begin position="582"/>
        <end position="596"/>
    </location>
</feature>
<feature type="compositionally biased region" description="Low complexity" evidence="1">
    <location>
        <begin position="1140"/>
        <end position="1163"/>
    </location>
</feature>
<feature type="compositionally biased region" description="Low complexity" evidence="1">
    <location>
        <begin position="271"/>
        <end position="295"/>
    </location>
</feature>
<dbReference type="Proteomes" id="UP001392437">
    <property type="component" value="Unassembled WGS sequence"/>
</dbReference>
<reference evidence="2 3" key="1">
    <citation type="submission" date="2023-01" db="EMBL/GenBank/DDBJ databases">
        <title>Analysis of 21 Apiospora genomes using comparative genomics revels a genus with tremendous synthesis potential of carbohydrate active enzymes and secondary metabolites.</title>
        <authorList>
            <person name="Sorensen T."/>
        </authorList>
    </citation>
    <scope>NUCLEOTIDE SEQUENCE [LARGE SCALE GENOMIC DNA]</scope>
    <source>
        <strain evidence="2 3">CBS 117206</strain>
    </source>
</reference>
<feature type="region of interest" description="Disordered" evidence="1">
    <location>
        <begin position="55"/>
        <end position="778"/>
    </location>
</feature>
<feature type="compositionally biased region" description="Basic and acidic residues" evidence="1">
    <location>
        <begin position="705"/>
        <end position="718"/>
    </location>
</feature>
<feature type="compositionally biased region" description="Low complexity" evidence="1">
    <location>
        <begin position="956"/>
        <end position="972"/>
    </location>
</feature>
<feature type="compositionally biased region" description="Basic and acidic residues" evidence="1">
    <location>
        <begin position="645"/>
        <end position="664"/>
    </location>
</feature>
<feature type="compositionally biased region" description="Basic and acidic residues" evidence="1">
    <location>
        <begin position="241"/>
        <end position="252"/>
    </location>
</feature>
<feature type="compositionally biased region" description="Basic and acidic residues" evidence="1">
    <location>
        <begin position="1235"/>
        <end position="1278"/>
    </location>
</feature>
<feature type="region of interest" description="Disordered" evidence="1">
    <location>
        <begin position="2212"/>
        <end position="2280"/>
    </location>
</feature>
<feature type="compositionally biased region" description="Basic and acidic residues" evidence="1">
    <location>
        <begin position="2164"/>
        <end position="2173"/>
    </location>
</feature>
<gene>
    <name evidence="2" type="ORF">PG999_008631</name>
</gene>
<feature type="compositionally biased region" description="Basic and acidic residues" evidence="1">
    <location>
        <begin position="1618"/>
        <end position="1641"/>
    </location>
</feature>
<evidence type="ECO:0000256" key="1">
    <source>
        <dbReference type="SAM" id="MobiDB-lite"/>
    </source>
</evidence>
<sequence>MDVASLVQQMHDNLSEIHKTVASFLTVEEHDARLDALEQKRDSLLADLRRAYEKERTELDGKRRSESDELVEARRREDEERERRRRQEDEELQASRSREDEERQKKLDGDMDAAEDETELEMDRVEEEARQTVENGEKQLRDLEDKRREINRMIDEQLKMPLPTPPVRKRERTRRTRAVNGAGSEGPEPSSTRSLNAAAAPEKPVNNSEKAPEAEADAAPSPPAADSSSPSDEPAAVTAKAVEDEPASKEVEPEATQPEVSPAEKEEQKEVAPQPEEAVAAPAAAESSAEPIATPVADEESKSPEQPESEDPPPPAHTEETKPEEPQTMTVQAAEVQPEEDAPSSRELPSEDSHPAEAPKDETPEEMPESDTPEPTTVISEAAAVEEKSPAEAGPAEEATPATGAEPQKPEEPATAGSAGQLIPDEQAKEVLEEPLAKVDDEAKADDKTTEAAAVPEDHDGVKDDAPVAEDSSVTSNAQTADSPDHPAAEQKDASEVGAVPKDTPAEEASAAEEVKIKDLDKDEAAAPATADAPEPTKTRDASESAEPNSEDVKAASVAEADPAEAHDELEEFPIRQRSVEESTPAETSPEEASPVVTAKSIDANSHDEDTPSDAEGVASPHETTLAPIPEETHDDEESADEASESPRHPELDVPRPPTRREVVPDSTTEEAPATREIAPVQEELPVEKKEADPSEPLPSPSGSDSHHENNSSSHGEEETSTQSDELNSVRDGDDHHEAPAAVEAAAATEAKPEVEAAEEHKAEADAESSEEEELLEKEAEAFVQKILDDGGAITASQNGETATVADDAAAAAMDMAEDKGLSPYNNASEAEASLAHPSAEKTLEHVDAAEEEPSVTVSSAAEPESSSPAPQNDHVDEDKEKHFDAPAVKDEAAKEKPAAVDVASTNNDDVKPSVAEAAEETSPKGSEEPAIVAASNVPESVEEESTPAITEKDVPATAEPATAEPATTEAAMPKADTPEPAADEPVAAKSIAPETDVAESTGDKPAEVESGPQASSVADGPEEQVPAADTSKPDVDDVHLDLKQAAQVAPEDGSRELPSQEPEAEDLKSDKEEVEIPVPRDLDAEKAESPEENPLAKDADVSSVQAAPADVAPTDATPEEAIATETAPTETGPEEPALEDAASSDATPAAAVPADATSAEATPIEATSTEADSVKAVPEEAVPKEAAPEKAAPAETVAADSVPDETTSKESTPKTTPAENTPADITPAAATTEKVSELESAAKHDDSETEAKDVPSVGEKADKDAKSDVKEDAHSPTESELEFLQPTVYSDDEQFIQPKEGPSIVIDGPEATQEAPASKHIDSDEAASPADKADSHSMEPSQDTPAVDESSDIKHPSESPVDKPEPEASDDGPAAATEVNETPTPKEAGQSEPVTADEPADRSIPKDDEPESSAADKAVSPEQDEVAAKETPQEAAKSEKEEAPEEAAAAPKPESIMEAPASPEIPLTIDAAIGGLQKESHDDGDADESKQVGTDASAAPNHADGSDHPSGSEPGHKEEADAASEAHPVAPEQHPSTGGAGSDHGVEQDGEPHAHPSEEAASGVDAPSQDAHAAPVEDQPAAPKEETPISKDMTEPAVEVPASGTSAAQEAPAVNVQDDHVPESGVADKSDSQDSVKPAEESSVAQAPTESAAVSSVPAHDDQLAVEPPPRQASRSPLPVETGTMQGHEDLFDDDDSPSSAEDHDDVKQSTLDYSPEEHDDGPPTAKLSPGAQPNKSLQSLDQELGDGFGESDDEREAHGDSMATPTVAQFPRQETDDQLKTPSLAPVSQATTSDVSPIALHHPQPTPGTPNGGLADSVHAPSNQSREQAVSTPTPDYNYEDDEEAFVMPRDVTNVPWHARNDSVPASMRSFSTLDSVASSPVHSALLADRHEPVIRDSWPSMPYGAGRARGISQLTESSAGGTGAHEEFDPFRYDVSSSGKPAPPPAPTSWAAGVNGGGGGGIPTPPASNRYDSLTPPPQERERSSSATSSNRNSLSAGNGPASSPMFAKLRSMFEGQQQSGTPPASSEVGGGSGTSSPARSRSTSSSMFQPTPRDRSSSLRKSLNAADLFNMANNNSSVYDQVPQEDEEGEHERTSLLADHQDNSHADNDHTQSQPKHHYDYTKKDDNHGPVKRSHYALNEALGMGTKGLEPISSVSGKPETPRQLEETARSMILSPEKGEVSGDMRLAWMFVQGWRQRLRRGEKLVEKHRAECPGEDEEHDHVACGSSDAGRSSPSSNSRLSFGTMQSLLAMKQNPAKRTVKDDGARKQKSVHWDL</sequence>
<feature type="region of interest" description="Disordered" evidence="1">
    <location>
        <begin position="820"/>
        <end position="1842"/>
    </location>
</feature>
<feature type="compositionally biased region" description="Basic and acidic residues" evidence="1">
    <location>
        <begin position="2264"/>
        <end position="2280"/>
    </location>
</feature>
<feature type="compositionally biased region" description="Basic and acidic residues" evidence="1">
    <location>
        <begin position="1079"/>
        <end position="1101"/>
    </location>
</feature>